<dbReference type="SUPFAM" id="SSF55909">
    <property type="entry name" value="Pentein"/>
    <property type="match status" value="1"/>
</dbReference>
<dbReference type="EMBL" id="UINC01000915">
    <property type="protein sequence ID" value="SUZ63379.1"/>
    <property type="molecule type" value="Genomic_DNA"/>
</dbReference>
<protein>
    <recommendedName>
        <fullName evidence="2">Amidinotransferase</fullName>
    </recommendedName>
</protein>
<dbReference type="Gene3D" id="3.75.10.10">
    <property type="entry name" value="L-arginine/glycine Amidinotransferase, Chain A"/>
    <property type="match status" value="1"/>
</dbReference>
<dbReference type="PANTHER" id="PTHR43224:SF1">
    <property type="entry name" value="AMIDINOTRANSFERASE"/>
    <property type="match status" value="1"/>
</dbReference>
<organism evidence="1">
    <name type="scientific">marine metagenome</name>
    <dbReference type="NCBI Taxonomy" id="408172"/>
    <lineage>
        <taxon>unclassified sequences</taxon>
        <taxon>metagenomes</taxon>
        <taxon>ecological metagenomes</taxon>
    </lineage>
</organism>
<dbReference type="Pfam" id="PF19420">
    <property type="entry name" value="DDAH_eukar"/>
    <property type="match status" value="1"/>
</dbReference>
<reference evidence="1" key="1">
    <citation type="submission" date="2018-05" db="EMBL/GenBank/DDBJ databases">
        <authorList>
            <person name="Lanie J.A."/>
            <person name="Ng W.-L."/>
            <person name="Kazmierczak K.M."/>
            <person name="Andrzejewski T.M."/>
            <person name="Davidsen T.M."/>
            <person name="Wayne K.J."/>
            <person name="Tettelin H."/>
            <person name="Glass J.I."/>
            <person name="Rusch D."/>
            <person name="Podicherti R."/>
            <person name="Tsui H.-C.T."/>
            <person name="Winkler M.E."/>
        </authorList>
    </citation>
    <scope>NUCLEOTIDE SEQUENCE</scope>
</reference>
<dbReference type="NCBIfam" id="NF046062">
    <property type="entry name" value="citrull_CtlX"/>
    <property type="match status" value="1"/>
</dbReference>
<evidence type="ECO:0000313" key="1">
    <source>
        <dbReference type="EMBL" id="SUZ63379.1"/>
    </source>
</evidence>
<dbReference type="InterPro" id="IPR014541">
    <property type="entry name" value="Amdntrnsf_FN0238"/>
</dbReference>
<proteinExistence type="predicted"/>
<dbReference type="PANTHER" id="PTHR43224">
    <property type="entry name" value="AMIDINOTRANSFERASE"/>
    <property type="match status" value="1"/>
</dbReference>
<dbReference type="PIRSF" id="PIRSF028188">
    <property type="entry name" value="Amdntrnsf_FN0238"/>
    <property type="match status" value="1"/>
</dbReference>
<gene>
    <name evidence="1" type="ORF">METZ01_LOCUS16233</name>
</gene>
<evidence type="ECO:0008006" key="2">
    <source>
        <dbReference type="Google" id="ProtNLM"/>
    </source>
</evidence>
<dbReference type="AlphaFoldDB" id="A0A381PB08"/>
<accession>A0A381PB08</accession>
<name>A0A381PB08_9ZZZZ</name>
<sequence length="318" mass="35762">MTDRDSQLTSSVLMIRPTCFYGNPLTATSNRFQVKTDANIADQLKKALEEFELFTIALKKCGVEVIEFNDTEEPPKPDAIFPNNWVSFHADGTVVLYPMEAVNRRTERRHDIIDQLVSNYNFRVTKVFDLSYHEKEGHYLEGTGSLVLDRVNRIAYACISSRTHLDVLGDFSQRMNFTIVAFNAVDQNDIPIYHTNVLMCIGDSLAVICGKAIPNSDERNAVFESLKRTGHEIVVLTIDQMNAFAGNMLELTTSSSKNIIVMSQRAKNSLTKEQVLQIEEKTRILSVPIDTIESIAGGSVRCMMAEIFLPRKKGSRQG</sequence>